<dbReference type="Proteomes" id="UP000029120">
    <property type="component" value="Chromosome 6"/>
</dbReference>
<accession>A0A087GRH1</accession>
<feature type="region of interest" description="Disordered" evidence="1">
    <location>
        <begin position="220"/>
        <end position="268"/>
    </location>
</feature>
<feature type="region of interest" description="Disordered" evidence="1">
    <location>
        <begin position="381"/>
        <end position="428"/>
    </location>
</feature>
<feature type="compositionally biased region" description="Basic residues" evidence="1">
    <location>
        <begin position="250"/>
        <end position="260"/>
    </location>
</feature>
<evidence type="ECO:0000313" key="2">
    <source>
        <dbReference type="EMBL" id="KFK32473.1"/>
    </source>
</evidence>
<proteinExistence type="predicted"/>
<feature type="compositionally biased region" description="Basic and acidic residues" evidence="1">
    <location>
        <begin position="220"/>
        <end position="249"/>
    </location>
</feature>
<dbReference type="OrthoDB" id="1114316at2759"/>
<sequence length="507" mass="55897">MPSKSSLSTHLNTKRVRRYPNVTLAHASDYPFAVTIPIGIPLVGPSDRRSLGTSSHEVELPQYQPETAPPQGLDPSNDRPAFDGSWEDGSSNNQLEDCSLRTDSSDRINFDQNTSGGDKGSLVDFRSAIPKSPGPDLGHGIMLSDCNDIASSMNSTMVYALSPAGGWEGISIRYPEANDRHWSPPAGYMCVYECFIKNGGLYFPIPRLLLQYWHRRERQKKEAKNKQKEEVEKKKKTEEGRKKRDEEKKVKIKSAPAKKRSAQEALRSGDRTEKIIHFNTTGLPVELDHLYAGAMVEAGDAGEKDSLKSKVADLTSALTEAEEVKKKEVSRVEGQVAELKSSSKDAVARAVSEAKKKARKGESRARLAGYNAEAERIVLPSVPEDSFDDEAVKAGRNDAQGISSAESSDHEAERTEVDGRLTMAGKTPALTRAEIEEAANGGLKTRRIGLNFKKVKALEPSSMLRSQSEPRSMLLMLQLESRSLLSSPILKRTPKTRKMPPRSLVIR</sequence>
<evidence type="ECO:0000256" key="1">
    <source>
        <dbReference type="SAM" id="MobiDB-lite"/>
    </source>
</evidence>
<protein>
    <submittedName>
        <fullName evidence="2">Uncharacterized protein</fullName>
    </submittedName>
</protein>
<keyword evidence="3" id="KW-1185">Reference proteome</keyword>
<feature type="region of interest" description="Disordered" evidence="1">
    <location>
        <begin position="47"/>
        <end position="98"/>
    </location>
</feature>
<name>A0A087GRH1_ARAAL</name>
<feature type="compositionally biased region" description="Basic and acidic residues" evidence="1">
    <location>
        <begin position="407"/>
        <end position="419"/>
    </location>
</feature>
<feature type="region of interest" description="Disordered" evidence="1">
    <location>
        <begin position="488"/>
        <end position="507"/>
    </location>
</feature>
<reference evidence="3" key="1">
    <citation type="journal article" date="2015" name="Nat. Plants">
        <title>Genome expansion of Arabis alpina linked with retrotransposition and reduced symmetric DNA methylation.</title>
        <authorList>
            <person name="Willing E.M."/>
            <person name="Rawat V."/>
            <person name="Mandakova T."/>
            <person name="Maumus F."/>
            <person name="James G.V."/>
            <person name="Nordstroem K.J."/>
            <person name="Becker C."/>
            <person name="Warthmann N."/>
            <person name="Chica C."/>
            <person name="Szarzynska B."/>
            <person name="Zytnicki M."/>
            <person name="Albani M.C."/>
            <person name="Kiefer C."/>
            <person name="Bergonzi S."/>
            <person name="Castaings L."/>
            <person name="Mateos J.L."/>
            <person name="Berns M.C."/>
            <person name="Bujdoso N."/>
            <person name="Piofczyk T."/>
            <person name="de Lorenzo L."/>
            <person name="Barrero-Sicilia C."/>
            <person name="Mateos I."/>
            <person name="Piednoel M."/>
            <person name="Hagmann J."/>
            <person name="Chen-Min-Tao R."/>
            <person name="Iglesias-Fernandez R."/>
            <person name="Schuster S.C."/>
            <person name="Alonso-Blanco C."/>
            <person name="Roudier F."/>
            <person name="Carbonero P."/>
            <person name="Paz-Ares J."/>
            <person name="Davis S.J."/>
            <person name="Pecinka A."/>
            <person name="Quesneville H."/>
            <person name="Colot V."/>
            <person name="Lysak M.A."/>
            <person name="Weigel D."/>
            <person name="Coupland G."/>
            <person name="Schneeberger K."/>
        </authorList>
    </citation>
    <scope>NUCLEOTIDE SEQUENCE [LARGE SCALE GENOMIC DNA]</scope>
    <source>
        <strain evidence="3">cv. Pajares</strain>
    </source>
</reference>
<organism evidence="2 3">
    <name type="scientific">Arabis alpina</name>
    <name type="common">Alpine rock-cress</name>
    <dbReference type="NCBI Taxonomy" id="50452"/>
    <lineage>
        <taxon>Eukaryota</taxon>
        <taxon>Viridiplantae</taxon>
        <taxon>Streptophyta</taxon>
        <taxon>Embryophyta</taxon>
        <taxon>Tracheophyta</taxon>
        <taxon>Spermatophyta</taxon>
        <taxon>Magnoliopsida</taxon>
        <taxon>eudicotyledons</taxon>
        <taxon>Gunneridae</taxon>
        <taxon>Pentapetalae</taxon>
        <taxon>rosids</taxon>
        <taxon>malvids</taxon>
        <taxon>Brassicales</taxon>
        <taxon>Brassicaceae</taxon>
        <taxon>Arabideae</taxon>
        <taxon>Arabis</taxon>
    </lineage>
</organism>
<dbReference type="AlphaFoldDB" id="A0A087GRH1"/>
<dbReference type="EMBL" id="CM002874">
    <property type="protein sequence ID" value="KFK32473.1"/>
    <property type="molecule type" value="Genomic_DNA"/>
</dbReference>
<evidence type="ECO:0000313" key="3">
    <source>
        <dbReference type="Proteomes" id="UP000029120"/>
    </source>
</evidence>
<feature type="region of interest" description="Disordered" evidence="1">
    <location>
        <begin position="325"/>
        <end position="345"/>
    </location>
</feature>
<gene>
    <name evidence="2" type="ordered locus">AALP_Aa6g247000</name>
</gene>
<dbReference type="Gramene" id="KFK32473">
    <property type="protein sequence ID" value="KFK32473"/>
    <property type="gene ID" value="AALP_AA6G247000"/>
</dbReference>